<keyword evidence="2" id="KW-0812">Transmembrane</keyword>
<comment type="caution">
    <text evidence="3">The sequence shown here is derived from an EMBL/GenBank/DDBJ whole genome shotgun (WGS) entry which is preliminary data.</text>
</comment>
<keyword evidence="2" id="KW-0472">Membrane</keyword>
<dbReference type="EMBL" id="LVYI01000004">
    <property type="protein sequence ID" value="OAP60187.1"/>
    <property type="molecule type" value="Genomic_DNA"/>
</dbReference>
<dbReference type="AlphaFoldDB" id="A0A178ZK68"/>
<keyword evidence="2" id="KW-1133">Transmembrane helix</keyword>
<sequence>MESVTEVSAAPWTNCYLFLRTSTEVALAVAWTWGKLAGTKAVEYYVILAQSLVLWLDDNVGFNTLALLGPIVVTVLAMNMVWAVKQLRKSGRRPKRGMTRDQAVMSGFQKRQG</sequence>
<evidence type="ECO:0000313" key="4">
    <source>
        <dbReference type="Proteomes" id="UP000078343"/>
    </source>
</evidence>
<feature type="transmembrane region" description="Helical" evidence="2">
    <location>
        <begin position="60"/>
        <end position="84"/>
    </location>
</feature>
<feature type="region of interest" description="Disordered" evidence="1">
    <location>
        <begin position="91"/>
        <end position="113"/>
    </location>
</feature>
<evidence type="ECO:0000256" key="1">
    <source>
        <dbReference type="SAM" id="MobiDB-lite"/>
    </source>
</evidence>
<organism evidence="3 4">
    <name type="scientific">Fonsecaea erecta</name>
    <dbReference type="NCBI Taxonomy" id="1367422"/>
    <lineage>
        <taxon>Eukaryota</taxon>
        <taxon>Fungi</taxon>
        <taxon>Dikarya</taxon>
        <taxon>Ascomycota</taxon>
        <taxon>Pezizomycotina</taxon>
        <taxon>Eurotiomycetes</taxon>
        <taxon>Chaetothyriomycetidae</taxon>
        <taxon>Chaetothyriales</taxon>
        <taxon>Herpotrichiellaceae</taxon>
        <taxon>Fonsecaea</taxon>
    </lineage>
</organism>
<reference evidence="3 4" key="1">
    <citation type="submission" date="2016-04" db="EMBL/GenBank/DDBJ databases">
        <title>Draft genome of Fonsecaea erecta CBS 125763.</title>
        <authorList>
            <person name="Weiss V.A."/>
            <person name="Vicente V.A."/>
            <person name="Raittz R.T."/>
            <person name="Moreno L.F."/>
            <person name="De Souza E.M."/>
            <person name="Pedrosa F.O."/>
            <person name="Steffens M.B."/>
            <person name="Faoro H."/>
            <person name="Tadra-Sfeir M.Z."/>
            <person name="Najafzadeh M.J."/>
            <person name="Felipe M.S."/>
            <person name="Teixeira M."/>
            <person name="Sun J."/>
            <person name="Xi L."/>
            <person name="Gomes R."/>
            <person name="De Azevedo C.M."/>
            <person name="Salgado C.G."/>
            <person name="Da Silva M.B."/>
            <person name="Nascimento M.F."/>
            <person name="Queiroz-Telles F."/>
            <person name="Attili D.S."/>
            <person name="Gorbushina A."/>
        </authorList>
    </citation>
    <scope>NUCLEOTIDE SEQUENCE [LARGE SCALE GENOMIC DNA]</scope>
    <source>
        <strain evidence="3 4">CBS 125763</strain>
    </source>
</reference>
<dbReference type="GeneID" id="30009357"/>
<dbReference type="Proteomes" id="UP000078343">
    <property type="component" value="Unassembled WGS sequence"/>
</dbReference>
<name>A0A178ZK68_9EURO</name>
<dbReference type="OrthoDB" id="10603765at2759"/>
<proteinExistence type="predicted"/>
<protein>
    <submittedName>
        <fullName evidence="3">Uncharacterized protein</fullName>
    </submittedName>
</protein>
<keyword evidence="4" id="KW-1185">Reference proteome</keyword>
<dbReference type="RefSeq" id="XP_018693554.1">
    <property type="nucleotide sequence ID" value="XM_018836701.1"/>
</dbReference>
<evidence type="ECO:0000256" key="2">
    <source>
        <dbReference type="SAM" id="Phobius"/>
    </source>
</evidence>
<evidence type="ECO:0000313" key="3">
    <source>
        <dbReference type="EMBL" id="OAP60187.1"/>
    </source>
</evidence>
<gene>
    <name evidence="3" type="ORF">AYL99_05189</name>
</gene>
<accession>A0A178ZK68</accession>